<accession>A0A2A5SZV0</accession>
<protein>
    <submittedName>
        <fullName evidence="1">Uncharacterized protein</fullName>
    </submittedName>
</protein>
<dbReference type="Proteomes" id="UP000219020">
    <property type="component" value="Unassembled WGS sequence"/>
</dbReference>
<sequence>MAEYIGGGLTSHISKLFILLCHAEFRIQHRYEQGKITDIKWRGNV</sequence>
<organism evidence="1 2">
    <name type="scientific">Candidatus Enterovibrio escicola</name>
    <dbReference type="NCBI Taxonomy" id="1927127"/>
    <lineage>
        <taxon>Bacteria</taxon>
        <taxon>Pseudomonadati</taxon>
        <taxon>Pseudomonadota</taxon>
        <taxon>Gammaproteobacteria</taxon>
        <taxon>Vibrionales</taxon>
        <taxon>Vibrionaceae</taxon>
        <taxon>Enterovibrio</taxon>
    </lineage>
</organism>
<proteinExistence type="predicted"/>
<name>A0A2A5SZV0_9GAMM</name>
<evidence type="ECO:0000313" key="1">
    <source>
        <dbReference type="EMBL" id="PCS21432.1"/>
    </source>
</evidence>
<dbReference type="EMBL" id="NBYY01000034">
    <property type="protein sequence ID" value="PCS21432.1"/>
    <property type="molecule type" value="Genomic_DNA"/>
</dbReference>
<comment type="caution">
    <text evidence="1">The sequence shown here is derived from an EMBL/GenBank/DDBJ whole genome shotgun (WGS) entry which is preliminary data.</text>
</comment>
<dbReference type="AlphaFoldDB" id="A0A2A5SZV0"/>
<evidence type="ECO:0000313" key="2">
    <source>
        <dbReference type="Proteomes" id="UP000219020"/>
    </source>
</evidence>
<reference evidence="2" key="1">
    <citation type="submission" date="2017-04" db="EMBL/GenBank/DDBJ databases">
        <title>Genome evolution of the luminous symbionts of deep sea anglerfish.</title>
        <authorList>
            <person name="Hendry T.A."/>
        </authorList>
    </citation>
    <scope>NUCLEOTIDE SEQUENCE [LARGE SCALE GENOMIC DNA]</scope>
</reference>
<gene>
    <name evidence="1" type="ORF">BTN49_2971</name>
</gene>
<keyword evidence="2" id="KW-1185">Reference proteome</keyword>